<reference evidence="2 3" key="1">
    <citation type="submission" date="2016-10" db="EMBL/GenBank/DDBJ databases">
        <authorList>
            <person name="de Groot N.N."/>
        </authorList>
    </citation>
    <scope>NUCLEOTIDE SEQUENCE [LARGE SCALE GENOMIC DNA]</scope>
    <source>
        <strain evidence="2 3">DSM 2872</strain>
    </source>
</reference>
<dbReference type="EMBL" id="FNQG01000002">
    <property type="protein sequence ID" value="SDZ75721.1"/>
    <property type="molecule type" value="Genomic_DNA"/>
</dbReference>
<dbReference type="Proteomes" id="UP000183469">
    <property type="component" value="Unassembled WGS sequence"/>
</dbReference>
<protein>
    <submittedName>
        <fullName evidence="2">Uncharacterized protein</fullName>
    </submittedName>
</protein>
<dbReference type="AlphaFoldDB" id="A0A1H3VM00"/>
<accession>A0A1H3VM00</accession>
<sequence>MSVLKKIVVILVLEYLLYVYADSMGLWRLERGSTLLNLTPEQKVELAHLEQMLVIGSVVIVVAVAWGERFCILLGRLLDRCFKSQ</sequence>
<organism evidence="2 3">
    <name type="scientific">Selenomonas ruminantium</name>
    <dbReference type="NCBI Taxonomy" id="971"/>
    <lineage>
        <taxon>Bacteria</taxon>
        <taxon>Bacillati</taxon>
        <taxon>Bacillota</taxon>
        <taxon>Negativicutes</taxon>
        <taxon>Selenomonadales</taxon>
        <taxon>Selenomonadaceae</taxon>
        <taxon>Selenomonas</taxon>
    </lineage>
</organism>
<feature type="transmembrane region" description="Helical" evidence="1">
    <location>
        <begin position="7"/>
        <end position="27"/>
    </location>
</feature>
<evidence type="ECO:0000313" key="3">
    <source>
        <dbReference type="Proteomes" id="UP000183469"/>
    </source>
</evidence>
<feature type="transmembrane region" description="Helical" evidence="1">
    <location>
        <begin position="47"/>
        <end position="67"/>
    </location>
</feature>
<keyword evidence="1" id="KW-0812">Transmembrane</keyword>
<evidence type="ECO:0000256" key="1">
    <source>
        <dbReference type="SAM" id="Phobius"/>
    </source>
</evidence>
<gene>
    <name evidence="2" type="ORF">SAMN05660648_00380</name>
</gene>
<keyword evidence="1" id="KW-0472">Membrane</keyword>
<evidence type="ECO:0000313" key="2">
    <source>
        <dbReference type="EMBL" id="SDZ75721.1"/>
    </source>
</evidence>
<name>A0A1H3VM00_SELRU</name>
<keyword evidence="1" id="KW-1133">Transmembrane helix</keyword>
<proteinExistence type="predicted"/>
<dbReference type="RefSeq" id="WP_074670454.1">
    <property type="nucleotide sequence ID" value="NZ_FNQG01000002.1"/>
</dbReference>